<keyword evidence="1" id="KW-1133">Transmembrane helix</keyword>
<protein>
    <recommendedName>
        <fullName evidence="2">Secreted protein CSS2 C-terminal domain-containing protein</fullName>
    </recommendedName>
</protein>
<name>A0AB34KGJ8_9PEZI</name>
<dbReference type="AlphaFoldDB" id="A0AB34KGJ8"/>
<accession>A0AB34KGJ8</accession>
<keyword evidence="4" id="KW-1185">Reference proteome</keyword>
<keyword evidence="1" id="KW-0472">Membrane</keyword>
<evidence type="ECO:0000313" key="4">
    <source>
        <dbReference type="Proteomes" id="UP000803884"/>
    </source>
</evidence>
<dbReference type="EMBL" id="JAAQHG020000042">
    <property type="protein sequence ID" value="KAL1582896.1"/>
    <property type="molecule type" value="Genomic_DNA"/>
</dbReference>
<proteinExistence type="predicted"/>
<evidence type="ECO:0000259" key="2">
    <source>
        <dbReference type="Pfam" id="PF20521"/>
    </source>
</evidence>
<reference evidence="3 4" key="1">
    <citation type="journal article" date="2020" name="Microbiol. Resour. Announc.">
        <title>Draft Genome Sequence of a Cladosporium Species Isolated from the Mesophotic Ascidian Didemnum maculosum.</title>
        <authorList>
            <person name="Gioti A."/>
            <person name="Siaperas R."/>
            <person name="Nikolaivits E."/>
            <person name="Le Goff G."/>
            <person name="Ouazzani J."/>
            <person name="Kotoulas G."/>
            <person name="Topakas E."/>
        </authorList>
    </citation>
    <scope>NUCLEOTIDE SEQUENCE [LARGE SCALE GENOMIC DNA]</scope>
    <source>
        <strain evidence="3 4">TM138-S3</strain>
    </source>
</reference>
<gene>
    <name evidence="3" type="ORF">WHR41_08414</name>
</gene>
<comment type="caution">
    <text evidence="3">The sequence shown here is derived from an EMBL/GenBank/DDBJ whole genome shotgun (WGS) entry which is preliminary data.</text>
</comment>
<dbReference type="RefSeq" id="XP_069226003.1">
    <property type="nucleotide sequence ID" value="XM_069377018.1"/>
</dbReference>
<evidence type="ECO:0000313" key="3">
    <source>
        <dbReference type="EMBL" id="KAL1582896.1"/>
    </source>
</evidence>
<keyword evidence="1" id="KW-0812">Transmembrane</keyword>
<dbReference type="Proteomes" id="UP000803884">
    <property type="component" value="Unassembled WGS sequence"/>
</dbReference>
<feature type="transmembrane region" description="Helical" evidence="1">
    <location>
        <begin position="40"/>
        <end position="60"/>
    </location>
</feature>
<dbReference type="GeneID" id="96009856"/>
<dbReference type="Pfam" id="PF20521">
    <property type="entry name" value="DUF6736"/>
    <property type="match status" value="1"/>
</dbReference>
<feature type="domain" description="Secreted protein CSS2 C-terminal" evidence="2">
    <location>
        <begin position="17"/>
        <end position="135"/>
    </location>
</feature>
<organism evidence="3 4">
    <name type="scientific">Cladosporium halotolerans</name>
    <dbReference type="NCBI Taxonomy" id="1052096"/>
    <lineage>
        <taxon>Eukaryota</taxon>
        <taxon>Fungi</taxon>
        <taxon>Dikarya</taxon>
        <taxon>Ascomycota</taxon>
        <taxon>Pezizomycotina</taxon>
        <taxon>Dothideomycetes</taxon>
        <taxon>Dothideomycetidae</taxon>
        <taxon>Cladosporiales</taxon>
        <taxon>Cladosporiaceae</taxon>
        <taxon>Cladosporium</taxon>
    </lineage>
</organism>
<evidence type="ECO:0000256" key="1">
    <source>
        <dbReference type="SAM" id="Phobius"/>
    </source>
</evidence>
<sequence>MPYHEIDLDAFELGLTNTTLSERLQIQVCGATIELTFDRFLAMGAFGLSLATGIANLVFANSDDRTCTAKEFHDPDYQYAVMAEGNCHTTAQRNTMQGAIDHYIDKEIPKSACGVQCMKLTHGGNWEGHVVFGAGTYE</sequence>
<dbReference type="InterPro" id="IPR046624">
    <property type="entry name" value="CSS2_C"/>
</dbReference>